<evidence type="ECO:0000313" key="2">
    <source>
        <dbReference type="Proteomes" id="UP000008068"/>
    </source>
</evidence>
<dbReference type="InParanoid" id="G0PH93"/>
<protein>
    <submittedName>
        <fullName evidence="1">Uncharacterized protein</fullName>
    </submittedName>
</protein>
<dbReference type="Proteomes" id="UP000008068">
    <property type="component" value="Unassembled WGS sequence"/>
</dbReference>
<proteinExistence type="predicted"/>
<keyword evidence="2" id="KW-1185">Reference proteome</keyword>
<dbReference type="OrthoDB" id="5910708at2759"/>
<name>G0PH93_CAEBE</name>
<evidence type="ECO:0000313" key="1">
    <source>
        <dbReference type="EMBL" id="EGT56183.1"/>
    </source>
</evidence>
<accession>G0PH93</accession>
<reference evidence="2" key="1">
    <citation type="submission" date="2011-07" db="EMBL/GenBank/DDBJ databases">
        <authorList>
            <consortium name="Caenorhabditis brenneri Sequencing and Analysis Consortium"/>
            <person name="Wilson R.K."/>
        </authorList>
    </citation>
    <scope>NUCLEOTIDE SEQUENCE [LARGE SCALE GENOMIC DNA]</scope>
    <source>
        <strain evidence="2">PB2801</strain>
    </source>
</reference>
<sequence>MFQTFLETSSSICGSSIFIVAKRYPNDAPQLEGLISELRNNHVFVYIIADSSPNGGTNSAALFDISSKTNGFCIFGPSSYASYVGVNC</sequence>
<dbReference type="HOGENOM" id="CLU_2471070_0_0_1"/>
<organism evidence="2">
    <name type="scientific">Caenorhabditis brenneri</name>
    <name type="common">Nematode worm</name>
    <dbReference type="NCBI Taxonomy" id="135651"/>
    <lineage>
        <taxon>Eukaryota</taxon>
        <taxon>Metazoa</taxon>
        <taxon>Ecdysozoa</taxon>
        <taxon>Nematoda</taxon>
        <taxon>Chromadorea</taxon>
        <taxon>Rhabditida</taxon>
        <taxon>Rhabditina</taxon>
        <taxon>Rhabditomorpha</taxon>
        <taxon>Rhabditoidea</taxon>
        <taxon>Rhabditidae</taxon>
        <taxon>Peloderinae</taxon>
        <taxon>Caenorhabditis</taxon>
    </lineage>
</organism>
<gene>
    <name evidence="1" type="ORF">CAEBREN_13116</name>
</gene>
<dbReference type="STRING" id="135651.G0PH93"/>
<dbReference type="EMBL" id="GL380468">
    <property type="protein sequence ID" value="EGT56183.1"/>
    <property type="molecule type" value="Genomic_DNA"/>
</dbReference>
<dbReference type="AlphaFoldDB" id="G0PH93"/>
<dbReference type="eggNOG" id="KOG4297">
    <property type="taxonomic scope" value="Eukaryota"/>
</dbReference>